<dbReference type="GO" id="GO:0003677">
    <property type="term" value="F:DNA binding"/>
    <property type="evidence" value="ECO:0007669"/>
    <property type="project" value="UniProtKB-KW"/>
</dbReference>
<comment type="caution">
    <text evidence="5">The sequence shown here is derived from an EMBL/GenBank/DDBJ whole genome shotgun (WGS) entry which is preliminary data.</text>
</comment>
<dbReference type="EMBL" id="CAMAPE010000004">
    <property type="protein sequence ID" value="CAH9060836.1"/>
    <property type="molecule type" value="Genomic_DNA"/>
</dbReference>
<sequence>MYPIAWAVVEIENTSSWTWFLELLHNDLDVTAPDEWTFISDQQKGLANAITRVFPNSEHRNCARHIHGNWSKAHRGMNLKKLFWQCAKSTCEPQLEANLAELDKADAQAGIDLRKHP</sequence>
<keyword evidence="6" id="KW-1185">Reference proteome</keyword>
<organism evidence="5 6">
    <name type="scientific">Cuscuta europaea</name>
    <name type="common">European dodder</name>
    <dbReference type="NCBI Taxonomy" id="41803"/>
    <lineage>
        <taxon>Eukaryota</taxon>
        <taxon>Viridiplantae</taxon>
        <taxon>Streptophyta</taxon>
        <taxon>Embryophyta</taxon>
        <taxon>Tracheophyta</taxon>
        <taxon>Spermatophyta</taxon>
        <taxon>Magnoliopsida</taxon>
        <taxon>eudicotyledons</taxon>
        <taxon>Gunneridae</taxon>
        <taxon>Pentapetalae</taxon>
        <taxon>asterids</taxon>
        <taxon>lamiids</taxon>
        <taxon>Solanales</taxon>
        <taxon>Convolvulaceae</taxon>
        <taxon>Cuscuteae</taxon>
        <taxon>Cuscuta</taxon>
        <taxon>Cuscuta subgen. Cuscuta</taxon>
    </lineage>
</organism>
<evidence type="ECO:0000259" key="4">
    <source>
        <dbReference type="Pfam" id="PF10551"/>
    </source>
</evidence>
<accession>A0A9P0YJ59</accession>
<proteinExistence type="predicted"/>
<dbReference type="OrthoDB" id="1102090at2759"/>
<reference evidence="5" key="1">
    <citation type="submission" date="2022-07" db="EMBL/GenBank/DDBJ databases">
        <authorList>
            <person name="Macas J."/>
            <person name="Novak P."/>
            <person name="Neumann P."/>
        </authorList>
    </citation>
    <scope>NUCLEOTIDE SEQUENCE</scope>
</reference>
<dbReference type="Proteomes" id="UP001152484">
    <property type="component" value="Unassembled WGS sequence"/>
</dbReference>
<keyword evidence="2" id="KW-0238">DNA-binding</keyword>
<name>A0A9P0YJ59_CUSEU</name>
<dbReference type="PANTHER" id="PTHR31973">
    <property type="entry name" value="POLYPROTEIN, PUTATIVE-RELATED"/>
    <property type="match status" value="1"/>
</dbReference>
<dbReference type="GO" id="GO:0006313">
    <property type="term" value="P:DNA transposition"/>
    <property type="evidence" value="ECO:0007669"/>
    <property type="project" value="InterPro"/>
</dbReference>
<feature type="non-terminal residue" evidence="5">
    <location>
        <position position="1"/>
    </location>
</feature>
<dbReference type="PANTHER" id="PTHR31973:SF187">
    <property type="entry name" value="MUTATOR TRANSPOSASE MUDRA PROTEIN"/>
    <property type="match status" value="1"/>
</dbReference>
<feature type="domain" description="MULE transposase" evidence="4">
    <location>
        <begin position="2"/>
        <end position="67"/>
    </location>
</feature>
<keyword evidence="3" id="KW-0233">DNA recombination</keyword>
<evidence type="ECO:0000256" key="2">
    <source>
        <dbReference type="ARBA" id="ARBA00023125"/>
    </source>
</evidence>
<dbReference type="AlphaFoldDB" id="A0A9P0YJ59"/>
<dbReference type="GO" id="GO:0004803">
    <property type="term" value="F:transposase activity"/>
    <property type="evidence" value="ECO:0007669"/>
    <property type="project" value="InterPro"/>
</dbReference>
<evidence type="ECO:0000256" key="3">
    <source>
        <dbReference type="ARBA" id="ARBA00023172"/>
    </source>
</evidence>
<keyword evidence="1" id="KW-0815">Transposition</keyword>
<evidence type="ECO:0000313" key="5">
    <source>
        <dbReference type="EMBL" id="CAH9060836.1"/>
    </source>
</evidence>
<gene>
    <name evidence="5" type="ORF">CEURO_LOCUS1636</name>
</gene>
<dbReference type="InterPro" id="IPR001207">
    <property type="entry name" value="Transposase_mutator"/>
</dbReference>
<evidence type="ECO:0000313" key="6">
    <source>
        <dbReference type="Proteomes" id="UP001152484"/>
    </source>
</evidence>
<protein>
    <recommendedName>
        <fullName evidence="4">MULE transposase domain-containing protein</fullName>
    </recommendedName>
</protein>
<evidence type="ECO:0000256" key="1">
    <source>
        <dbReference type="ARBA" id="ARBA00022578"/>
    </source>
</evidence>
<dbReference type="InterPro" id="IPR018289">
    <property type="entry name" value="MULE_transposase_dom"/>
</dbReference>
<dbReference type="PROSITE" id="PS01007">
    <property type="entry name" value="TRANSPOSASE_MUTATOR"/>
    <property type="match status" value="1"/>
</dbReference>
<dbReference type="Pfam" id="PF10551">
    <property type="entry name" value="MULE"/>
    <property type="match status" value="1"/>
</dbReference>